<dbReference type="PIRSF" id="PIRSF015840">
    <property type="entry name" value="DUF284_TM_euk"/>
    <property type="match status" value="1"/>
</dbReference>
<reference evidence="8" key="1">
    <citation type="submission" date="2022-08" db="EMBL/GenBank/DDBJ databases">
        <title>Novel sulphate-reducing endosymbionts in the free-living metamonad Anaeramoeba.</title>
        <authorList>
            <person name="Jerlstrom-Hultqvist J."/>
            <person name="Cepicka I."/>
            <person name="Gallot-Lavallee L."/>
            <person name="Salas-Leiva D."/>
            <person name="Curtis B.A."/>
            <person name="Zahonova K."/>
            <person name="Pipaliya S."/>
            <person name="Dacks J."/>
            <person name="Roger A.J."/>
        </authorList>
    </citation>
    <scope>NUCLEOTIDE SEQUENCE</scope>
    <source>
        <strain evidence="8">Busselton2</strain>
    </source>
</reference>
<evidence type="ECO:0000256" key="4">
    <source>
        <dbReference type="ARBA" id="ARBA00022989"/>
    </source>
</evidence>
<sequence>MNKQKPKVKKIKFIDQIKQQQLTDWKPILRPRIVIPILFVTSILFVIIGMVLLLQMRPLLNSSIRYDDQCKGLKNCEITLEITKTMKKPVYFYYELTNFHQNHRRFLKSRCDSQLRGEETNFHNIADCQPLKSKNNKKDKKYIYKPCGLIAWNTFDDTYLLMNMDRNNLSFTSKGISWDSDIGKKFNNPKEPLDPSDETVIQSNYTDEHFIVWMRVESLPKFRKLYGIMQEKDLEKGKYIAKIENNYNSTSFQGKKSLVFLTTAWTGSKNYFICWTYISTGIFLFGVGIAFLIKHLVSPRFLGDLKLINWYND</sequence>
<evidence type="ECO:0000313" key="8">
    <source>
        <dbReference type="EMBL" id="KAJ3450684.1"/>
    </source>
</evidence>
<gene>
    <name evidence="8" type="ORF">M0812_06869</name>
</gene>
<keyword evidence="3 7" id="KW-0812">Transmembrane</keyword>
<evidence type="ECO:0000313" key="9">
    <source>
        <dbReference type="Proteomes" id="UP001146793"/>
    </source>
</evidence>
<evidence type="ECO:0000256" key="2">
    <source>
        <dbReference type="ARBA" id="ARBA00009457"/>
    </source>
</evidence>
<protein>
    <submittedName>
        <fullName evidence="8">Cell cycle control protein</fullName>
    </submittedName>
</protein>
<dbReference type="InterPro" id="IPR005045">
    <property type="entry name" value="CDC50/LEM3_fam"/>
</dbReference>
<feature type="transmembrane region" description="Helical" evidence="7">
    <location>
        <begin position="271"/>
        <end position="293"/>
    </location>
</feature>
<dbReference type="GO" id="GO:0005886">
    <property type="term" value="C:plasma membrane"/>
    <property type="evidence" value="ECO:0007669"/>
    <property type="project" value="TreeGrafter"/>
</dbReference>
<keyword evidence="4 7" id="KW-1133">Transmembrane helix</keyword>
<dbReference type="PANTHER" id="PTHR10926">
    <property type="entry name" value="CELL CYCLE CONTROL PROTEIN 50"/>
    <property type="match status" value="1"/>
</dbReference>
<evidence type="ECO:0000256" key="6">
    <source>
        <dbReference type="PIRNR" id="PIRNR015840"/>
    </source>
</evidence>
<accession>A0AAV8AES8</accession>
<dbReference type="PANTHER" id="PTHR10926:SF0">
    <property type="entry name" value="CDC50, ISOFORM A"/>
    <property type="match status" value="1"/>
</dbReference>
<dbReference type="EMBL" id="JANTQA010000012">
    <property type="protein sequence ID" value="KAJ3450684.1"/>
    <property type="molecule type" value="Genomic_DNA"/>
</dbReference>
<feature type="transmembrane region" description="Helical" evidence="7">
    <location>
        <begin position="33"/>
        <end position="54"/>
    </location>
</feature>
<comment type="caution">
    <text evidence="8">The sequence shown here is derived from an EMBL/GenBank/DDBJ whole genome shotgun (WGS) entry which is preliminary data.</text>
</comment>
<comment type="subcellular location">
    <subcellularLocation>
        <location evidence="1">Membrane</location>
        <topology evidence="1">Multi-pass membrane protein</topology>
    </subcellularLocation>
</comment>
<proteinExistence type="inferred from homology"/>
<comment type="similarity">
    <text evidence="2 6">Belongs to the CDC50/LEM3 family.</text>
</comment>
<dbReference type="GO" id="GO:0005783">
    <property type="term" value="C:endoplasmic reticulum"/>
    <property type="evidence" value="ECO:0007669"/>
    <property type="project" value="TreeGrafter"/>
</dbReference>
<dbReference type="Proteomes" id="UP001146793">
    <property type="component" value="Unassembled WGS sequence"/>
</dbReference>
<evidence type="ECO:0000256" key="1">
    <source>
        <dbReference type="ARBA" id="ARBA00004141"/>
    </source>
</evidence>
<evidence type="ECO:0000256" key="3">
    <source>
        <dbReference type="ARBA" id="ARBA00022692"/>
    </source>
</evidence>
<dbReference type="GO" id="GO:0005794">
    <property type="term" value="C:Golgi apparatus"/>
    <property type="evidence" value="ECO:0007669"/>
    <property type="project" value="TreeGrafter"/>
</dbReference>
<keyword evidence="5 6" id="KW-0472">Membrane</keyword>
<evidence type="ECO:0000256" key="5">
    <source>
        <dbReference type="ARBA" id="ARBA00023136"/>
    </source>
</evidence>
<organism evidence="8 9">
    <name type="scientific">Anaeramoeba flamelloides</name>
    <dbReference type="NCBI Taxonomy" id="1746091"/>
    <lineage>
        <taxon>Eukaryota</taxon>
        <taxon>Metamonada</taxon>
        <taxon>Anaeramoebidae</taxon>
        <taxon>Anaeramoeba</taxon>
    </lineage>
</organism>
<dbReference type="AlphaFoldDB" id="A0AAV8AES8"/>
<dbReference type="Pfam" id="PF03381">
    <property type="entry name" value="CDC50"/>
    <property type="match status" value="1"/>
</dbReference>
<name>A0AAV8AES8_9EUKA</name>
<evidence type="ECO:0000256" key="7">
    <source>
        <dbReference type="SAM" id="Phobius"/>
    </source>
</evidence>